<comment type="caution">
    <text evidence="1">The sequence shown here is derived from an EMBL/GenBank/DDBJ whole genome shotgun (WGS) entry which is preliminary data.</text>
</comment>
<gene>
    <name evidence="1" type="ORF">HCT46_07740</name>
</gene>
<organism evidence="1 2">
    <name type="scientific">Entomospira nematocerorum</name>
    <dbReference type="NCBI Taxonomy" id="2719987"/>
    <lineage>
        <taxon>Bacteria</taxon>
        <taxon>Pseudomonadati</taxon>
        <taxon>Spirochaetota</taxon>
        <taxon>Spirochaetia</taxon>
        <taxon>Spirochaetales</taxon>
        <taxon>Spirochaetaceae</taxon>
        <taxon>Entomospira</taxon>
    </lineage>
</organism>
<dbReference type="AlphaFoldDB" id="A0A968GDJ3"/>
<evidence type="ECO:0000313" key="2">
    <source>
        <dbReference type="Proteomes" id="UP000752013"/>
    </source>
</evidence>
<evidence type="ECO:0000313" key="1">
    <source>
        <dbReference type="EMBL" id="NIZ47804.1"/>
    </source>
</evidence>
<dbReference type="RefSeq" id="WP_167704595.1">
    <property type="nucleotide sequence ID" value="NZ_CP118172.1"/>
</dbReference>
<protein>
    <recommendedName>
        <fullName evidence="3">Phage tail protein</fullName>
    </recommendedName>
</protein>
<dbReference type="Proteomes" id="UP000752013">
    <property type="component" value="Unassembled WGS sequence"/>
</dbReference>
<reference evidence="1" key="1">
    <citation type="submission" date="2020-03" db="EMBL/GenBank/DDBJ databases">
        <title>Spirochaetal bacteria isolated from arthropods constitute a novel genus Entomospira genus novum within the order Spirochaetales.</title>
        <authorList>
            <person name="Grana-Miraglia L."/>
            <person name="Sikutova S."/>
            <person name="Fingerle V."/>
            <person name="Sing A."/>
            <person name="Castillo-Ramirez S."/>
            <person name="Margos G."/>
            <person name="Rudolf I."/>
        </authorList>
    </citation>
    <scope>NUCLEOTIDE SEQUENCE</scope>
    <source>
        <strain evidence="1">BR208</strain>
    </source>
</reference>
<accession>A0A968GDJ3</accession>
<dbReference type="EMBL" id="JAATLK010000005">
    <property type="protein sequence ID" value="NIZ47804.1"/>
    <property type="molecule type" value="Genomic_DNA"/>
</dbReference>
<sequence length="125" mass="13368">MAKTKGGRLVEVRINGRNFDPTNDSDPTIKIGALEVENEITAGRHIHSVVREAMGGFSDLVLSVTDDEYTILANIWDSLTPVSVTITRASGAIYGGQCYPSGTCELSNDGKVTLAMDSGDFMLIS</sequence>
<name>A0A968GDJ3_9SPIO</name>
<keyword evidence="2" id="KW-1185">Reference proteome</keyword>
<proteinExistence type="predicted"/>
<evidence type="ECO:0008006" key="3">
    <source>
        <dbReference type="Google" id="ProtNLM"/>
    </source>
</evidence>